<accession>A0A9Q0W0H1</accession>
<dbReference type="InterPro" id="IPR002905">
    <property type="entry name" value="Trm1"/>
</dbReference>
<dbReference type="GO" id="GO:0002940">
    <property type="term" value="P:tRNA N2-guanine methylation"/>
    <property type="evidence" value="ECO:0007669"/>
    <property type="project" value="TreeGrafter"/>
</dbReference>
<dbReference type="AlphaFoldDB" id="A0A9Q0W0H1"/>
<organism evidence="8 9">
    <name type="scientific">Salix koriyanagi</name>
    <dbReference type="NCBI Taxonomy" id="2511006"/>
    <lineage>
        <taxon>Eukaryota</taxon>
        <taxon>Viridiplantae</taxon>
        <taxon>Streptophyta</taxon>
        <taxon>Embryophyta</taxon>
        <taxon>Tracheophyta</taxon>
        <taxon>Spermatophyta</taxon>
        <taxon>Magnoliopsida</taxon>
        <taxon>eudicotyledons</taxon>
        <taxon>Gunneridae</taxon>
        <taxon>Pentapetalae</taxon>
        <taxon>rosids</taxon>
        <taxon>fabids</taxon>
        <taxon>Malpighiales</taxon>
        <taxon>Salicaceae</taxon>
        <taxon>Saliceae</taxon>
        <taxon>Salix</taxon>
    </lineage>
</organism>
<dbReference type="SUPFAM" id="SSF53335">
    <property type="entry name" value="S-adenosyl-L-methionine-dependent methyltransferases"/>
    <property type="match status" value="1"/>
</dbReference>
<comment type="caution">
    <text evidence="8">The sequence shown here is derived from an EMBL/GenBank/DDBJ whole genome shotgun (WGS) entry which is preliminary data.</text>
</comment>
<reference evidence="8" key="1">
    <citation type="submission" date="2022-11" db="EMBL/GenBank/DDBJ databases">
        <authorList>
            <person name="Hyden B.L."/>
            <person name="Feng K."/>
            <person name="Yates T."/>
            <person name="Jawdy S."/>
            <person name="Smart L.B."/>
            <person name="Muchero W."/>
        </authorList>
    </citation>
    <scope>NUCLEOTIDE SEQUENCE</scope>
    <source>
        <tissue evidence="8">Shoot tip</tissue>
    </source>
</reference>
<dbReference type="PROSITE" id="PS51626">
    <property type="entry name" value="SAM_MT_TRM1"/>
    <property type="match status" value="1"/>
</dbReference>
<name>A0A9Q0W0H1_9ROSI</name>
<evidence type="ECO:0000256" key="5">
    <source>
        <dbReference type="ARBA" id="ARBA00022694"/>
    </source>
</evidence>
<keyword evidence="6 7" id="KW-0694">RNA-binding</keyword>
<evidence type="ECO:0000313" key="8">
    <source>
        <dbReference type="EMBL" id="KAJ6757776.1"/>
    </source>
</evidence>
<reference evidence="8" key="2">
    <citation type="journal article" date="2023" name="Int. J. Mol. Sci.">
        <title>De Novo Assembly and Annotation of 11 Diverse Shrub Willow (Salix) Genomes Reveals Novel Gene Organization in Sex-Linked Regions.</title>
        <authorList>
            <person name="Hyden B."/>
            <person name="Feng K."/>
            <person name="Yates T.B."/>
            <person name="Jawdy S."/>
            <person name="Cereghino C."/>
            <person name="Smart L.B."/>
            <person name="Muchero W."/>
        </authorList>
    </citation>
    <scope>NUCLEOTIDE SEQUENCE</scope>
    <source>
        <tissue evidence="8">Shoot tip</tissue>
    </source>
</reference>
<evidence type="ECO:0000256" key="1">
    <source>
        <dbReference type="ARBA" id="ARBA00022555"/>
    </source>
</evidence>
<gene>
    <name evidence="8" type="ORF">OIU74_026947</name>
</gene>
<evidence type="ECO:0000256" key="6">
    <source>
        <dbReference type="ARBA" id="ARBA00022884"/>
    </source>
</evidence>
<evidence type="ECO:0000256" key="7">
    <source>
        <dbReference type="PROSITE-ProRule" id="PRU00958"/>
    </source>
</evidence>
<keyword evidence="5 7" id="KW-0819">tRNA processing</keyword>
<dbReference type="Pfam" id="PF02005">
    <property type="entry name" value="TRM"/>
    <property type="match status" value="1"/>
</dbReference>
<dbReference type="GO" id="GO:0016423">
    <property type="term" value="F:tRNA (guanine) methyltransferase activity"/>
    <property type="evidence" value="ECO:0007669"/>
    <property type="project" value="InterPro"/>
</dbReference>
<keyword evidence="3 7" id="KW-0808">Transferase</keyword>
<dbReference type="GO" id="GO:0000049">
    <property type="term" value="F:tRNA binding"/>
    <property type="evidence" value="ECO:0007669"/>
    <property type="project" value="UniProtKB-UniRule"/>
</dbReference>
<keyword evidence="9" id="KW-1185">Reference proteome</keyword>
<dbReference type="EMBL" id="JAPFFM010000007">
    <property type="protein sequence ID" value="KAJ6757776.1"/>
    <property type="molecule type" value="Genomic_DNA"/>
</dbReference>
<dbReference type="PANTHER" id="PTHR10631">
    <property type="entry name" value="N 2 ,N 2 -DIMETHYLGUANOSINE TRNA METHYLTRANSFERASE"/>
    <property type="match status" value="1"/>
</dbReference>
<dbReference type="Proteomes" id="UP001151752">
    <property type="component" value="Chromosome 13"/>
</dbReference>
<keyword evidence="2 7" id="KW-0489">Methyltransferase</keyword>
<sequence>MYSTLAAYGAYVRPMPFSNEVGLRMLIGGAVREASVLGYYITPLFSYYSYHGPVFRVMLRVNRGKLLENRHYGFITYCNKCGDSQEFSWAELGQISCSCNGSHDPSSLIISGPLWIGPLHSAAYISEMINLAEEWGWIGNGAETDLEKLLKQMLDESDPRLKSGYIKMDEVASRAKINSPPLRTMMSAMQKVYFSLGTLHRDLSRTRGHDGTLQRSFNSFLLLLEILNMEQLLGIEFQNDISMYCLVIL</sequence>
<evidence type="ECO:0000256" key="3">
    <source>
        <dbReference type="ARBA" id="ARBA00022679"/>
    </source>
</evidence>
<proteinExistence type="inferred from homology"/>
<evidence type="ECO:0000256" key="4">
    <source>
        <dbReference type="ARBA" id="ARBA00022691"/>
    </source>
</evidence>
<dbReference type="InterPro" id="IPR029063">
    <property type="entry name" value="SAM-dependent_MTases_sf"/>
</dbReference>
<protein>
    <submittedName>
        <fullName evidence="8">tRNA (GUANINE(26)-N(2))-DIMETHYLTRANSFERASE</fullName>
    </submittedName>
</protein>
<dbReference type="PANTHER" id="PTHR10631:SF9">
    <property type="entry name" value="TRNA (GUANINE(26)-N(2))-DIMETHYLTRANSFERASE"/>
    <property type="match status" value="1"/>
</dbReference>
<evidence type="ECO:0000256" key="2">
    <source>
        <dbReference type="ARBA" id="ARBA00022603"/>
    </source>
</evidence>
<dbReference type="Gene3D" id="3.40.50.150">
    <property type="entry name" value="Vaccinia Virus protein VP39"/>
    <property type="match status" value="1"/>
</dbReference>
<comment type="similarity">
    <text evidence="7">Belongs to the class I-like SAM-binding methyltransferase superfamily. Trm1 family.</text>
</comment>
<keyword evidence="4 7" id="KW-0949">S-adenosyl-L-methionine</keyword>
<evidence type="ECO:0000313" key="9">
    <source>
        <dbReference type="Proteomes" id="UP001151752"/>
    </source>
</evidence>
<keyword evidence="1 7" id="KW-0820">tRNA-binding</keyword>
<dbReference type="GO" id="GO:0005634">
    <property type="term" value="C:nucleus"/>
    <property type="evidence" value="ECO:0007669"/>
    <property type="project" value="TreeGrafter"/>
</dbReference>